<name>A0A0F9L6K6_9ZZZZ</name>
<organism evidence="1">
    <name type="scientific">marine sediment metagenome</name>
    <dbReference type="NCBI Taxonomy" id="412755"/>
    <lineage>
        <taxon>unclassified sequences</taxon>
        <taxon>metagenomes</taxon>
        <taxon>ecological metagenomes</taxon>
    </lineage>
</organism>
<reference evidence="1" key="1">
    <citation type="journal article" date="2015" name="Nature">
        <title>Complex archaea that bridge the gap between prokaryotes and eukaryotes.</title>
        <authorList>
            <person name="Spang A."/>
            <person name="Saw J.H."/>
            <person name="Jorgensen S.L."/>
            <person name="Zaremba-Niedzwiedzka K."/>
            <person name="Martijn J."/>
            <person name="Lind A.E."/>
            <person name="van Eijk R."/>
            <person name="Schleper C."/>
            <person name="Guy L."/>
            <person name="Ettema T.J."/>
        </authorList>
    </citation>
    <scope>NUCLEOTIDE SEQUENCE</scope>
</reference>
<accession>A0A0F9L6K6</accession>
<sequence>MKSVIEKRKFIPLLVFVLFGLLNIFNISSGIATYMQGEGATFSLEKDDPLGYGVIIPTPNMYATLSIDASNQGEFVIMDWDGGNPLRETIDIPGNNLNSVYPWYFEDYIMNSVTDNDYIDPWIVKWLNVSAFNAKNESLSPYTLNTVFNYYVMAEESELTIPLNQSFPMQIDLLISQTGPKILKFDWLIDNPNNNPLNSYDLISPSGKSMDLVPSPIAAKTFSGATVFFYIPFVAHETGTYRLLLEAFYPSTPAFLKLDFLDFSLNELNLDKFTYGGAMDEFPSYQDTFEEEWDAEWFRIEGYEGEKYTLDIGYDYVIGMPLINIYYPGEHGYLGDFNVGAGTFEIYFPITGYAYLSFIDGPNVGPYKNTLFLRKISEVEHTIGGNLTAIKVSKDQRVAINFKIQNDSFVRFNYTQVGSGNTQISSFGINNGIIFEDSKNIKGYEIFTPIETKSVNGMDFFYYYLPNGTYQAILKNEFVDYDSVLQISSKLIALENSPIPINYLAYPETNPTQFITLEFGPDEFYSSLKQAKWIDIDIQETGQYRLNVTLLSSDILDDLPAMINPSAVVVYNSSATPGSRYTDFTSEALDPLESFPAFSTDTVGEQSSDTLFIAYTEKWQNMEFNFSQVGVKENPSLDIDFFTWDGFDFNNEFFPIIEPTNDFTQNGTIVNDLDDIDYINWIKGADFDLPNINEDEFYWLAIRITTSTDFSSLPFIQFIALTNNLITGDINFALVRESGYTNSDYWEVIAPPDLNVVLNIEVLNSSFSAEEWLFGTTNEPYILGLEEGNYKLLIIPDGWSYGGPIDIQFTIENYWPYRHQDSYNITAISPEPNLHMWQINNYTASNNYSAMGYAHSNGTIYNYELIATYNDTESELSYGGSNSYFVIEGFGEAYQWTQLVVSCNNVSAYELYLMQDLPWIDNTGPNGEVMNIPFKAINSTYEFGVLSNHFYLLFEVDASDDLVTFRIDLNQYDTTYLYSNEITASYSPP</sequence>
<dbReference type="EMBL" id="LAZR01011834">
    <property type="protein sequence ID" value="KKM58088.1"/>
    <property type="molecule type" value="Genomic_DNA"/>
</dbReference>
<comment type="caution">
    <text evidence="1">The sequence shown here is derived from an EMBL/GenBank/DDBJ whole genome shotgun (WGS) entry which is preliminary data.</text>
</comment>
<feature type="non-terminal residue" evidence="1">
    <location>
        <position position="989"/>
    </location>
</feature>
<dbReference type="AlphaFoldDB" id="A0A0F9L6K6"/>
<protein>
    <submittedName>
        <fullName evidence="1">Uncharacterized protein</fullName>
    </submittedName>
</protein>
<evidence type="ECO:0000313" key="1">
    <source>
        <dbReference type="EMBL" id="KKM58088.1"/>
    </source>
</evidence>
<proteinExistence type="predicted"/>
<gene>
    <name evidence="1" type="ORF">LCGC14_1549980</name>
</gene>